<protein>
    <submittedName>
        <fullName evidence="7">RNA polymerase subunit sigma</fullName>
    </submittedName>
</protein>
<dbReference type="PANTHER" id="PTHR43133:SF51">
    <property type="entry name" value="RNA POLYMERASE SIGMA FACTOR"/>
    <property type="match status" value="1"/>
</dbReference>
<dbReference type="InterPro" id="IPR036388">
    <property type="entry name" value="WH-like_DNA-bd_sf"/>
</dbReference>
<evidence type="ECO:0000313" key="8">
    <source>
        <dbReference type="Proteomes" id="UP000076796"/>
    </source>
</evidence>
<name>A0A163LTU1_9BACL</name>
<evidence type="ECO:0000313" key="7">
    <source>
        <dbReference type="EMBL" id="KZS48458.1"/>
    </source>
</evidence>
<dbReference type="SUPFAM" id="SSF88946">
    <property type="entry name" value="Sigma2 domain of RNA polymerase sigma factors"/>
    <property type="match status" value="1"/>
</dbReference>
<evidence type="ECO:0000256" key="2">
    <source>
        <dbReference type="ARBA" id="ARBA00023015"/>
    </source>
</evidence>
<dbReference type="RefSeq" id="WP_063479350.1">
    <property type="nucleotide sequence ID" value="NZ_CP147845.1"/>
</dbReference>
<organism evidence="7 8">
    <name type="scientific">Paenibacillus glucanolyticus</name>
    <dbReference type="NCBI Taxonomy" id="59843"/>
    <lineage>
        <taxon>Bacteria</taxon>
        <taxon>Bacillati</taxon>
        <taxon>Bacillota</taxon>
        <taxon>Bacilli</taxon>
        <taxon>Bacillales</taxon>
        <taxon>Paenibacillaceae</taxon>
        <taxon>Paenibacillus</taxon>
    </lineage>
</organism>
<dbReference type="Proteomes" id="UP000076796">
    <property type="component" value="Unassembled WGS sequence"/>
</dbReference>
<comment type="caution">
    <text evidence="7">The sequence shown here is derived from an EMBL/GenBank/DDBJ whole genome shotgun (WGS) entry which is preliminary data.</text>
</comment>
<dbReference type="GeneID" id="97556002"/>
<keyword evidence="3" id="KW-0731">Sigma factor</keyword>
<gene>
    <name evidence="7" type="ORF">AWU65_22235</name>
</gene>
<dbReference type="EMBL" id="LWMH01000001">
    <property type="protein sequence ID" value="KZS48458.1"/>
    <property type="molecule type" value="Genomic_DNA"/>
</dbReference>
<dbReference type="GO" id="GO:0016987">
    <property type="term" value="F:sigma factor activity"/>
    <property type="evidence" value="ECO:0007669"/>
    <property type="project" value="UniProtKB-KW"/>
</dbReference>
<dbReference type="STRING" id="59843.A3958_21495"/>
<dbReference type="Pfam" id="PF04542">
    <property type="entry name" value="Sigma70_r2"/>
    <property type="match status" value="1"/>
</dbReference>
<dbReference type="NCBIfam" id="TIGR02937">
    <property type="entry name" value="sigma70-ECF"/>
    <property type="match status" value="1"/>
</dbReference>
<dbReference type="Pfam" id="PF08281">
    <property type="entry name" value="Sigma70_r4_2"/>
    <property type="match status" value="1"/>
</dbReference>
<evidence type="ECO:0000256" key="3">
    <source>
        <dbReference type="ARBA" id="ARBA00023082"/>
    </source>
</evidence>
<proteinExistence type="inferred from homology"/>
<keyword evidence="8" id="KW-1185">Reference proteome</keyword>
<evidence type="ECO:0000256" key="4">
    <source>
        <dbReference type="ARBA" id="ARBA00023163"/>
    </source>
</evidence>
<sequence length="183" mass="20939">MARPAGPNDKSRYPSEPSLALEQFMTEYGTSILRTAYFYLGDRHLAEDVSQEVFLRAFRHWTSFRGDSSVKTWLTKIAIHACRDKQGLKMMKEQPTDPLLMENSVLRSVEEEALERLDQTTILKYIAALPVHYHEVIYLYYYLDLGTRDIAEATGAPEGTVRGRLHRARALLGEYLAKEGLVL</sequence>
<feature type="domain" description="RNA polymerase sigma factor 70 region 4 type 2" evidence="6">
    <location>
        <begin position="122"/>
        <end position="172"/>
    </location>
</feature>
<accession>A0A163LTU1</accession>
<dbReference type="InterPro" id="IPR013324">
    <property type="entry name" value="RNA_pol_sigma_r3/r4-like"/>
</dbReference>
<dbReference type="OrthoDB" id="9794508at2"/>
<dbReference type="InterPro" id="IPR013249">
    <property type="entry name" value="RNA_pol_sigma70_r4_t2"/>
</dbReference>
<evidence type="ECO:0000259" key="6">
    <source>
        <dbReference type="Pfam" id="PF08281"/>
    </source>
</evidence>
<comment type="similarity">
    <text evidence="1">Belongs to the sigma-70 factor family. ECF subfamily.</text>
</comment>
<keyword evidence="2" id="KW-0805">Transcription regulation</keyword>
<dbReference type="InterPro" id="IPR013325">
    <property type="entry name" value="RNA_pol_sigma_r2"/>
</dbReference>
<dbReference type="InterPro" id="IPR007627">
    <property type="entry name" value="RNA_pol_sigma70_r2"/>
</dbReference>
<dbReference type="SUPFAM" id="SSF88659">
    <property type="entry name" value="Sigma3 and sigma4 domains of RNA polymerase sigma factors"/>
    <property type="match status" value="1"/>
</dbReference>
<dbReference type="GO" id="GO:0006352">
    <property type="term" value="P:DNA-templated transcription initiation"/>
    <property type="evidence" value="ECO:0007669"/>
    <property type="project" value="InterPro"/>
</dbReference>
<dbReference type="InterPro" id="IPR039425">
    <property type="entry name" value="RNA_pol_sigma-70-like"/>
</dbReference>
<dbReference type="AlphaFoldDB" id="A0A163LTU1"/>
<dbReference type="InterPro" id="IPR014284">
    <property type="entry name" value="RNA_pol_sigma-70_dom"/>
</dbReference>
<evidence type="ECO:0000256" key="1">
    <source>
        <dbReference type="ARBA" id="ARBA00010641"/>
    </source>
</evidence>
<dbReference type="GO" id="GO:0003677">
    <property type="term" value="F:DNA binding"/>
    <property type="evidence" value="ECO:0007669"/>
    <property type="project" value="InterPro"/>
</dbReference>
<dbReference type="CDD" id="cd06171">
    <property type="entry name" value="Sigma70_r4"/>
    <property type="match status" value="1"/>
</dbReference>
<dbReference type="PANTHER" id="PTHR43133">
    <property type="entry name" value="RNA POLYMERASE ECF-TYPE SIGMA FACTO"/>
    <property type="match status" value="1"/>
</dbReference>
<dbReference type="Gene3D" id="1.10.1740.10">
    <property type="match status" value="1"/>
</dbReference>
<feature type="domain" description="RNA polymerase sigma-70 region 2" evidence="5">
    <location>
        <begin position="26"/>
        <end position="84"/>
    </location>
</feature>
<evidence type="ECO:0000259" key="5">
    <source>
        <dbReference type="Pfam" id="PF04542"/>
    </source>
</evidence>
<reference evidence="7" key="1">
    <citation type="journal article" date="2016" name="Genome Announc.">
        <title>Draft genomes of two strains of Paenibacillus glucanolyticus with capability to degrade lignocellulose.</title>
        <authorList>
            <person name="Mathews S.L."/>
            <person name="Pawlak J."/>
            <person name="Grunden A.M."/>
        </authorList>
    </citation>
    <scope>NUCLEOTIDE SEQUENCE [LARGE SCALE GENOMIC DNA]</scope>
    <source>
        <strain evidence="7">SLM1</strain>
    </source>
</reference>
<keyword evidence="4" id="KW-0804">Transcription</keyword>
<dbReference type="Gene3D" id="1.10.10.10">
    <property type="entry name" value="Winged helix-like DNA-binding domain superfamily/Winged helix DNA-binding domain"/>
    <property type="match status" value="1"/>
</dbReference>